<sequence length="1267" mass="145383">MPVNFQCVCNDGYYTDGSNQCQICNSPCSECEDNADKCIGCISTFTLSQSIQNKCVCSSGYYQVNPTTCQQCIAPCLTCEQNQNHCLSCVDVNQELNELNLCVCKTGWIINTNGITCIQCQLPCLDCIQTINKCTSCQDQQYQSPDSCLCQSGWIYDNNYFCIPCLQPCQTCQISTSQCLTCLDDNHIINNLSQCVCKPTYYSDSLITCAKCNQPCYECDSNGCINCLDINSILDSDHNCVCKSGYVNYGIQCLQCQKPCSSCINTVDKCLTCFDINQTIKNFQCICNEGFLMKGQICCDQYCNDCQAIDNCGQCMKGYFVSSNNRCLQCIDNCDFCYNQTNCQLCQFGYFLNQQTQCESCISNCKICNNSSNCDLCFDGFYILDYKCEKCNQNCQTCNEQASNCITCRSNQVINSNNQCVCIVGYFEQFNVCLQCDYPCKACSSFTICEECLMLSNLYLDENFQCKCSRGYFWNQTNCLQCYKKCLTCFDNQFNCLSCDQNQHRILINNKCQCDQNYFESEDGYCISCFDTLGKSQKNCKYSNCYDSIWTYGEECDDGNFVNRDGCSNCKIDLNYSCNNIILKPSKCFQCSSNCIKCELNPLTNKSSCIKCQIGYFLDKNDCVECSINCFECIDQAYNCISCKFPQQKNLKCQICQSDSGYYSDDIKGICLNNCGDSIKVKEEECDDGNLIKGDGCDDQCNLEEQYIFVNGQSIIPTYPKPTLKSIGDTQIYSVIRLFKLSYDTPIIINDNFQIKDYLSINISNQNIIKLIDQPFELSQEITQINEFNLSKLNLIINITFQRDSQDEILLIKFLNSSVIYSNDGYSQIEKEVSCSIPKVIYIDDGTITQVKITSESNTYMLYFICVMCGGSILFGGFEVFFNLLDTLQMLSYLKYINTPMPYNLQIYFELFRFAQFNFIQKIFDFSGFIESILDINHLKRIPTKIAADNLTSLFIINASTIITVWISLFAIYSIARIVPKILQSIKCKFYSDNESQNQWLIQFGVYYLTIKYFINKLCFIIVSEFFFSGILRVHMTTAYDFSFSIILQLYALQPYSSNIFINLSSILACMATIIYISSIYFVIMISQMKKYSLNSKQIQTKYGSVFEGIIINQFSKYFNALLLIKKLIFMVLLIFSYEFPTLQACSITFLSISTTLFQILFCPLKDKIEYFKQLLCEVSVTLTLLGLTILTYDFELEYFQYKTRQYIGWGCIFFMTSILFIQLVIDSFQQWKFLYYKYKQIRKIAQSIFRIFKKKNQVTAPSNIFQ</sequence>
<evidence type="ECO:0000259" key="5">
    <source>
        <dbReference type="SMART" id="SM00181"/>
    </source>
</evidence>
<feature type="domain" description="EGF-like" evidence="5">
    <location>
        <begin position="119"/>
        <end position="163"/>
    </location>
</feature>
<feature type="transmembrane region" description="Helical" evidence="4">
    <location>
        <begin position="860"/>
        <end position="885"/>
    </location>
</feature>
<protein>
    <recommendedName>
        <fullName evidence="5">EGF-like domain-containing protein</fullName>
    </recommendedName>
</protein>
<dbReference type="AlphaFoldDB" id="A0A8S1NN92"/>
<proteinExistence type="predicted"/>
<feature type="transmembrane region" description="Helical" evidence="4">
    <location>
        <begin position="1000"/>
        <end position="1022"/>
    </location>
</feature>
<feature type="domain" description="EGF-like" evidence="5">
    <location>
        <begin position="30"/>
        <end position="70"/>
    </location>
</feature>
<feature type="domain" description="EGF-like" evidence="5">
    <location>
        <begin position="259"/>
        <end position="307"/>
    </location>
</feature>
<feature type="domain" description="EGF-like" evidence="5">
    <location>
        <begin position="625"/>
        <end position="654"/>
    </location>
</feature>
<keyword evidence="4" id="KW-1133">Transmembrane helix</keyword>
<feature type="domain" description="EGF-like" evidence="5">
    <location>
        <begin position="164"/>
        <end position="210"/>
    </location>
</feature>
<dbReference type="InterPro" id="IPR011936">
    <property type="entry name" value="Myxo_disulph_rpt"/>
</dbReference>
<dbReference type="Proteomes" id="UP000692954">
    <property type="component" value="Unassembled WGS sequence"/>
</dbReference>
<keyword evidence="4" id="KW-0812">Transmembrane</keyword>
<feature type="domain" description="EGF-like" evidence="5">
    <location>
        <begin position="218"/>
        <end position="254"/>
    </location>
</feature>
<dbReference type="EMBL" id="CAJJDN010000061">
    <property type="protein sequence ID" value="CAD8093998.1"/>
    <property type="molecule type" value="Genomic_DNA"/>
</dbReference>
<keyword evidence="3" id="KW-1015">Disulfide bond</keyword>
<keyword evidence="1" id="KW-0732">Signal</keyword>
<evidence type="ECO:0000256" key="2">
    <source>
        <dbReference type="ARBA" id="ARBA00022737"/>
    </source>
</evidence>
<reference evidence="6" key="1">
    <citation type="submission" date="2021-01" db="EMBL/GenBank/DDBJ databases">
        <authorList>
            <consortium name="Genoscope - CEA"/>
            <person name="William W."/>
        </authorList>
    </citation>
    <scope>NUCLEOTIDE SEQUENCE</scope>
</reference>
<feature type="transmembrane region" description="Helical" evidence="4">
    <location>
        <begin position="1034"/>
        <end position="1054"/>
    </location>
</feature>
<evidence type="ECO:0000256" key="3">
    <source>
        <dbReference type="ARBA" id="ARBA00023157"/>
    </source>
</evidence>
<feature type="domain" description="EGF-like" evidence="5">
    <location>
        <begin position="360"/>
        <end position="389"/>
    </location>
</feature>
<dbReference type="PANTHER" id="PTHR15332">
    <property type="entry name" value="PROPROTEIN CONVERTASE SUBTILISIN_KEXIN TYPE 5-LIKE"/>
    <property type="match status" value="1"/>
</dbReference>
<feature type="domain" description="EGF-like" evidence="5">
    <location>
        <begin position="326"/>
        <end position="359"/>
    </location>
</feature>
<keyword evidence="7" id="KW-1185">Reference proteome</keyword>
<dbReference type="Pfam" id="PF13948">
    <property type="entry name" value="DUF4215"/>
    <property type="match status" value="2"/>
</dbReference>
<dbReference type="InterPro" id="IPR000742">
    <property type="entry name" value="EGF"/>
</dbReference>
<feature type="domain" description="EGF-like" evidence="5">
    <location>
        <begin position="481"/>
        <end position="513"/>
    </location>
</feature>
<feature type="transmembrane region" description="Helical" evidence="4">
    <location>
        <begin position="1060"/>
        <end position="1084"/>
    </location>
</feature>
<dbReference type="SMART" id="SM00261">
    <property type="entry name" value="FU"/>
    <property type="match status" value="9"/>
</dbReference>
<comment type="caution">
    <text evidence="6">The sequence shown here is derived from an EMBL/GenBank/DDBJ whole genome shotgun (WGS) entry which is preliminary data.</text>
</comment>
<dbReference type="NCBIfam" id="TIGR02232">
    <property type="entry name" value="myxo_disulf_rpt"/>
    <property type="match status" value="2"/>
</dbReference>
<feature type="transmembrane region" description="Helical" evidence="4">
    <location>
        <begin position="1142"/>
        <end position="1163"/>
    </location>
</feature>
<feature type="domain" description="EGF-like" evidence="5">
    <location>
        <begin position="442"/>
        <end position="480"/>
    </location>
</feature>
<keyword evidence="2" id="KW-0677">Repeat</keyword>
<feature type="transmembrane region" description="Helical" evidence="4">
    <location>
        <begin position="1175"/>
        <end position="1195"/>
    </location>
</feature>
<dbReference type="PANTHER" id="PTHR15332:SF175">
    <property type="entry name" value="PROPROTEIN CONVERTASE SUBTILISIN_KEXIN TYPE 5-LIKE"/>
    <property type="match status" value="1"/>
</dbReference>
<evidence type="ECO:0000256" key="1">
    <source>
        <dbReference type="ARBA" id="ARBA00022729"/>
    </source>
</evidence>
<evidence type="ECO:0000313" key="6">
    <source>
        <dbReference type="EMBL" id="CAD8093998.1"/>
    </source>
</evidence>
<name>A0A8S1NN92_9CILI</name>
<gene>
    <name evidence="6" type="ORF">PSON_ATCC_30995.1.T0610269</name>
</gene>
<feature type="domain" description="EGF-like" evidence="5">
    <location>
        <begin position="590"/>
        <end position="624"/>
    </location>
</feature>
<feature type="transmembrane region" description="Helical" evidence="4">
    <location>
        <begin position="951"/>
        <end position="976"/>
    </location>
</feature>
<feature type="domain" description="EGF-like" evidence="5">
    <location>
        <begin position="394"/>
        <end position="434"/>
    </location>
</feature>
<dbReference type="InterPro" id="IPR006212">
    <property type="entry name" value="Furin_repeat"/>
</dbReference>
<feature type="domain" description="EGF-like" evidence="5">
    <location>
        <begin position="75"/>
        <end position="118"/>
    </location>
</feature>
<evidence type="ECO:0000256" key="4">
    <source>
        <dbReference type="SAM" id="Phobius"/>
    </source>
</evidence>
<organism evidence="6 7">
    <name type="scientific">Paramecium sonneborni</name>
    <dbReference type="NCBI Taxonomy" id="65129"/>
    <lineage>
        <taxon>Eukaryota</taxon>
        <taxon>Sar</taxon>
        <taxon>Alveolata</taxon>
        <taxon>Ciliophora</taxon>
        <taxon>Intramacronucleata</taxon>
        <taxon>Oligohymenophorea</taxon>
        <taxon>Peniculida</taxon>
        <taxon>Parameciidae</taxon>
        <taxon>Paramecium</taxon>
    </lineage>
</organism>
<evidence type="ECO:0000313" key="7">
    <source>
        <dbReference type="Proteomes" id="UP000692954"/>
    </source>
</evidence>
<dbReference type="OrthoDB" id="409374at2759"/>
<accession>A0A8S1NN92</accession>
<feature type="transmembrane region" description="Helical" evidence="4">
    <location>
        <begin position="1207"/>
        <end position="1226"/>
    </location>
</feature>
<keyword evidence="4" id="KW-0472">Membrane</keyword>
<dbReference type="SMART" id="SM00181">
    <property type="entry name" value="EGF"/>
    <property type="match status" value="13"/>
</dbReference>